<feature type="non-terminal residue" evidence="1">
    <location>
        <position position="95"/>
    </location>
</feature>
<feature type="non-terminal residue" evidence="1">
    <location>
        <position position="1"/>
    </location>
</feature>
<sequence>NDKNRAEEMKRRMREEGYLMTNFWGGDIYKWPILKMHGIYDQRPTEINISPHTLTTEHSTDTMYGVIRGGDFTYYGSGAGFLPTTAHESAHASKE</sequence>
<comment type="caution">
    <text evidence="1">The sequence shown here is derived from an EMBL/GenBank/DDBJ whole genome shotgun (WGS) entry which is preliminary data.</text>
</comment>
<evidence type="ECO:0000313" key="1">
    <source>
        <dbReference type="EMBL" id="CAG8820735.1"/>
    </source>
</evidence>
<keyword evidence="2" id="KW-1185">Reference proteome</keyword>
<reference evidence="1" key="1">
    <citation type="submission" date="2021-06" db="EMBL/GenBank/DDBJ databases">
        <authorList>
            <person name="Kallberg Y."/>
            <person name="Tangrot J."/>
            <person name="Rosling A."/>
        </authorList>
    </citation>
    <scope>NUCLEOTIDE SEQUENCE</scope>
    <source>
        <strain evidence="1">MA461A</strain>
    </source>
</reference>
<proteinExistence type="predicted"/>
<gene>
    <name evidence="1" type="ORF">RPERSI_LOCUS25411</name>
</gene>
<dbReference type="Proteomes" id="UP000789920">
    <property type="component" value="Unassembled WGS sequence"/>
</dbReference>
<protein>
    <submittedName>
        <fullName evidence="1">9339_t:CDS:1</fullName>
    </submittedName>
</protein>
<name>A0ACA9S1R0_9GLOM</name>
<organism evidence="1 2">
    <name type="scientific">Racocetra persica</name>
    <dbReference type="NCBI Taxonomy" id="160502"/>
    <lineage>
        <taxon>Eukaryota</taxon>
        <taxon>Fungi</taxon>
        <taxon>Fungi incertae sedis</taxon>
        <taxon>Mucoromycota</taxon>
        <taxon>Glomeromycotina</taxon>
        <taxon>Glomeromycetes</taxon>
        <taxon>Diversisporales</taxon>
        <taxon>Gigasporaceae</taxon>
        <taxon>Racocetra</taxon>
    </lineage>
</organism>
<evidence type="ECO:0000313" key="2">
    <source>
        <dbReference type="Proteomes" id="UP000789920"/>
    </source>
</evidence>
<accession>A0ACA9S1R0</accession>
<dbReference type="EMBL" id="CAJVQC010084022">
    <property type="protein sequence ID" value="CAG8820735.1"/>
    <property type="molecule type" value="Genomic_DNA"/>
</dbReference>